<gene>
    <name evidence="8" type="ORF">L0665_05730</name>
</gene>
<comment type="catalytic activity">
    <reaction evidence="6">
        <text>alpha-D-glucose 6-phosphate = beta-D-fructose 6-phosphate</text>
        <dbReference type="Rhea" id="RHEA:11816"/>
        <dbReference type="ChEBI" id="CHEBI:57634"/>
        <dbReference type="ChEBI" id="CHEBI:58225"/>
        <dbReference type="EC" id="5.3.1.9"/>
    </reaction>
</comment>
<evidence type="ECO:0000256" key="1">
    <source>
        <dbReference type="ARBA" id="ARBA00004926"/>
    </source>
</evidence>
<dbReference type="CDD" id="cd02218">
    <property type="entry name" value="cupin_PGI"/>
    <property type="match status" value="1"/>
</dbReference>
<accession>A0A9Q4KU62</accession>
<dbReference type="GO" id="GO:0006094">
    <property type="term" value="P:gluconeogenesis"/>
    <property type="evidence" value="ECO:0007669"/>
    <property type="project" value="UniProtKB-KW"/>
</dbReference>
<organism evidence="8 9">
    <name type="scientific">Methanogenium marinum</name>
    <dbReference type="NCBI Taxonomy" id="348610"/>
    <lineage>
        <taxon>Archaea</taxon>
        <taxon>Methanobacteriati</taxon>
        <taxon>Methanobacteriota</taxon>
        <taxon>Stenosarchaea group</taxon>
        <taxon>Methanomicrobia</taxon>
        <taxon>Methanomicrobiales</taxon>
        <taxon>Methanomicrobiaceae</taxon>
        <taxon>Methanogenium</taxon>
    </lineage>
</organism>
<name>A0A9Q4KU62_9EURY</name>
<comment type="caution">
    <text evidence="8">The sequence shown here is derived from an EMBL/GenBank/DDBJ whole genome shotgun (WGS) entry which is preliminary data.</text>
</comment>
<dbReference type="Proteomes" id="UP001143747">
    <property type="component" value="Unassembled WGS sequence"/>
</dbReference>
<dbReference type="RefSeq" id="WP_274924742.1">
    <property type="nucleotide sequence ID" value="NZ_JAKELO010000002.1"/>
</dbReference>
<evidence type="ECO:0000256" key="2">
    <source>
        <dbReference type="ARBA" id="ARBA00006542"/>
    </source>
</evidence>
<comment type="similarity">
    <text evidence="2">Belongs to the archaeal-type GPI family.</text>
</comment>
<evidence type="ECO:0000256" key="3">
    <source>
        <dbReference type="ARBA" id="ARBA00011952"/>
    </source>
</evidence>
<proteinExistence type="inferred from homology"/>
<dbReference type="Gene3D" id="2.60.120.10">
    <property type="entry name" value="Jelly Rolls"/>
    <property type="match status" value="1"/>
</dbReference>
<protein>
    <recommendedName>
        <fullName evidence="3">glucose-6-phosphate isomerase</fullName>
        <ecNumber evidence="3">5.3.1.9</ecNumber>
    </recommendedName>
</protein>
<dbReference type="GO" id="GO:0005737">
    <property type="term" value="C:cytoplasm"/>
    <property type="evidence" value="ECO:0007669"/>
    <property type="project" value="InterPro"/>
</dbReference>
<dbReference type="InterPro" id="IPR010551">
    <property type="entry name" value="G6P_isomerase_prok"/>
</dbReference>
<feature type="domain" description="Glucose-6-phosphate isomerase prokaryote" evidence="7">
    <location>
        <begin position="36"/>
        <end position="178"/>
    </location>
</feature>
<dbReference type="InterPro" id="IPR014710">
    <property type="entry name" value="RmlC-like_jellyroll"/>
</dbReference>
<keyword evidence="5" id="KW-0324">Glycolysis</keyword>
<dbReference type="EC" id="5.3.1.9" evidence="3"/>
<keyword evidence="9" id="KW-1185">Reference proteome</keyword>
<dbReference type="Pfam" id="PF06560">
    <property type="entry name" value="GPI"/>
    <property type="match status" value="1"/>
</dbReference>
<reference evidence="8" key="1">
    <citation type="submission" date="2022-01" db="EMBL/GenBank/DDBJ databases">
        <title>Draft genome of Methanogenium marinum DSM 15558.</title>
        <authorList>
            <person name="Chen S.-C."/>
            <person name="You Y.-T."/>
        </authorList>
    </citation>
    <scope>NUCLEOTIDE SEQUENCE</scope>
    <source>
        <strain evidence="8">DSM 15558</strain>
    </source>
</reference>
<evidence type="ECO:0000313" key="9">
    <source>
        <dbReference type="Proteomes" id="UP001143747"/>
    </source>
</evidence>
<evidence type="ECO:0000256" key="6">
    <source>
        <dbReference type="ARBA" id="ARBA00029321"/>
    </source>
</evidence>
<dbReference type="AlphaFoldDB" id="A0A9Q4KU62"/>
<sequence>MELYRDIDLPEPHIRTIGQMRPVLAKAGCNASGPLYFMYRNLARTAEDREWLKANRIRFDYTVIPPMTLCGEFAKTKGHYHPAAPDGTGYPELYQVLSGRAEYLLQTPDASDVIVVLAGPGEAVLVPPGYGHVTINPADYELCMVNLVSEGFESEYAVYEEFHGAAYYHCTDGWKKNPRYPEVGELKIHNAPEFPEAGIVHGREIYDLIGGDALGYLNHPADYADLFRALK</sequence>
<comment type="pathway">
    <text evidence="1">Carbohydrate degradation; glycolysis; D-glyceraldehyde 3-phosphate and glycerone phosphate from D-glucose: step 2/4.</text>
</comment>
<dbReference type="GO" id="GO:0006096">
    <property type="term" value="P:glycolytic process"/>
    <property type="evidence" value="ECO:0007669"/>
    <property type="project" value="UniProtKB-KW"/>
</dbReference>
<evidence type="ECO:0000256" key="5">
    <source>
        <dbReference type="ARBA" id="ARBA00023152"/>
    </source>
</evidence>
<dbReference type="GO" id="GO:0004347">
    <property type="term" value="F:glucose-6-phosphate isomerase activity"/>
    <property type="evidence" value="ECO:0007669"/>
    <property type="project" value="UniProtKB-EC"/>
</dbReference>
<evidence type="ECO:0000256" key="4">
    <source>
        <dbReference type="ARBA" id="ARBA00022432"/>
    </source>
</evidence>
<keyword evidence="4" id="KW-0312">Gluconeogenesis</keyword>
<evidence type="ECO:0000313" key="8">
    <source>
        <dbReference type="EMBL" id="MDE4908107.1"/>
    </source>
</evidence>
<dbReference type="EMBL" id="JAKELO010000002">
    <property type="protein sequence ID" value="MDE4908107.1"/>
    <property type="molecule type" value="Genomic_DNA"/>
</dbReference>
<dbReference type="SUPFAM" id="SSF51182">
    <property type="entry name" value="RmlC-like cupins"/>
    <property type="match status" value="1"/>
</dbReference>
<dbReference type="InterPro" id="IPR011051">
    <property type="entry name" value="RmlC_Cupin_sf"/>
</dbReference>
<evidence type="ECO:0000259" key="7">
    <source>
        <dbReference type="Pfam" id="PF06560"/>
    </source>
</evidence>
<keyword evidence="8" id="KW-0413">Isomerase</keyword>